<dbReference type="Pfam" id="PF11716">
    <property type="entry name" value="MDMPI_N"/>
    <property type="match status" value="1"/>
</dbReference>
<dbReference type="Proteomes" id="UP000541969">
    <property type="component" value="Unassembled WGS sequence"/>
</dbReference>
<dbReference type="InterPro" id="IPR017517">
    <property type="entry name" value="Maleyloyr_isom"/>
</dbReference>
<dbReference type="Gene3D" id="1.20.120.450">
    <property type="entry name" value="dinb family like domain"/>
    <property type="match status" value="1"/>
</dbReference>
<dbReference type="InterPro" id="IPR017520">
    <property type="entry name" value="CHP03086"/>
</dbReference>
<evidence type="ECO:0000313" key="2">
    <source>
        <dbReference type="EMBL" id="NYJ03745.1"/>
    </source>
</evidence>
<protein>
    <submittedName>
        <fullName evidence="2">Uncharacterized protein (TIGR03086 family)</fullName>
    </submittedName>
</protein>
<dbReference type="InterPro" id="IPR034660">
    <property type="entry name" value="DinB/YfiT-like"/>
</dbReference>
<dbReference type="NCBIfam" id="TIGR03083">
    <property type="entry name" value="maleylpyruvate isomerase family mycothiol-dependent enzyme"/>
    <property type="match status" value="1"/>
</dbReference>
<dbReference type="InterPro" id="IPR024344">
    <property type="entry name" value="MDMPI_metal-binding"/>
</dbReference>
<organism evidence="2 3">
    <name type="scientific">Petropleomorpha daqingensis</name>
    <dbReference type="NCBI Taxonomy" id="2026353"/>
    <lineage>
        <taxon>Bacteria</taxon>
        <taxon>Bacillati</taxon>
        <taxon>Actinomycetota</taxon>
        <taxon>Actinomycetes</taxon>
        <taxon>Geodermatophilales</taxon>
        <taxon>Geodermatophilaceae</taxon>
        <taxon>Petropleomorpha</taxon>
    </lineage>
</organism>
<dbReference type="SUPFAM" id="SSF109854">
    <property type="entry name" value="DinB/YfiT-like putative metalloenzymes"/>
    <property type="match status" value="1"/>
</dbReference>
<comment type="caution">
    <text evidence="2">The sequence shown here is derived from an EMBL/GenBank/DDBJ whole genome shotgun (WGS) entry which is preliminary data.</text>
</comment>
<dbReference type="AlphaFoldDB" id="A0A853C7A4"/>
<dbReference type="NCBIfam" id="TIGR03086">
    <property type="entry name" value="TIGR03086 family metal-binding protein"/>
    <property type="match status" value="1"/>
</dbReference>
<name>A0A853C7A4_9ACTN</name>
<sequence>MTVSSLHARACALFGGRLQLVGTHDWDRPTPCAEWDVRALVGHVVAEDLWTPPLLAGRTIAEIGDRFDGDVCGPDPVAAFERAAGEAVAAVGAPGALTRTVHLSFGDVPGEEYAWQLFVDHLVHTWDLARALEDDDRLPADLVDAAAAWFAEREPAYRSAGLVGPRIPTAEGAGPQTRLLAAFGRDAGVVTRA</sequence>
<keyword evidence="3" id="KW-1185">Reference proteome</keyword>
<feature type="domain" description="Mycothiol-dependent maleylpyruvate isomerase metal-binding" evidence="1">
    <location>
        <begin position="9"/>
        <end position="129"/>
    </location>
</feature>
<reference evidence="2 3" key="1">
    <citation type="submission" date="2020-07" db="EMBL/GenBank/DDBJ databases">
        <title>Sequencing the genomes of 1000 actinobacteria strains.</title>
        <authorList>
            <person name="Klenk H.-P."/>
        </authorList>
    </citation>
    <scope>NUCLEOTIDE SEQUENCE [LARGE SCALE GENOMIC DNA]</scope>
    <source>
        <strain evidence="2 3">DSM 104001</strain>
    </source>
</reference>
<proteinExistence type="predicted"/>
<evidence type="ECO:0000259" key="1">
    <source>
        <dbReference type="Pfam" id="PF11716"/>
    </source>
</evidence>
<dbReference type="EMBL" id="JACBZT010000001">
    <property type="protein sequence ID" value="NYJ03745.1"/>
    <property type="molecule type" value="Genomic_DNA"/>
</dbReference>
<evidence type="ECO:0000313" key="3">
    <source>
        <dbReference type="Proteomes" id="UP000541969"/>
    </source>
</evidence>
<gene>
    <name evidence="2" type="ORF">GGQ55_000023</name>
</gene>
<accession>A0A853C7A4</accession>
<dbReference type="RefSeq" id="WP_179714545.1">
    <property type="nucleotide sequence ID" value="NZ_JACBZT010000001.1"/>
</dbReference>
<dbReference type="GO" id="GO:0046872">
    <property type="term" value="F:metal ion binding"/>
    <property type="evidence" value="ECO:0007669"/>
    <property type="project" value="InterPro"/>
</dbReference>